<evidence type="ECO:0000313" key="4">
    <source>
        <dbReference type="Proteomes" id="UP000051401"/>
    </source>
</evidence>
<geneLocation type="plasmid" evidence="5">
    <name>pridsm_01</name>
</geneLocation>
<dbReference type="GO" id="GO:0004519">
    <property type="term" value="F:endonuclease activity"/>
    <property type="evidence" value="ECO:0007669"/>
    <property type="project" value="UniProtKB-KW"/>
</dbReference>
<dbReference type="InterPro" id="IPR047655">
    <property type="entry name" value="Transpos_IS630-like"/>
</dbReference>
<reference evidence="3 5" key="2">
    <citation type="submission" date="2018-08" db="EMBL/GenBank/DDBJ databases">
        <title>Genetic Globetrotter - A new plasmid hitch-hiking vast phylogenetic and geographic distances.</title>
        <authorList>
            <person name="Vollmers J."/>
            <person name="Petersen J."/>
        </authorList>
    </citation>
    <scope>NUCLEOTIDE SEQUENCE [LARGE SCALE GENOMIC DNA]</scope>
    <source>
        <strain evidence="3 5">DSM 26383</strain>
        <plasmid evidence="3">pRIdsm_01</plasmid>
        <plasmid evidence="5">pridsm_01</plasmid>
    </source>
</reference>
<dbReference type="InterPro" id="IPR036397">
    <property type="entry name" value="RNaseH_sf"/>
</dbReference>
<proteinExistence type="predicted"/>
<evidence type="ECO:0000313" key="2">
    <source>
        <dbReference type="EMBL" id="KRS16940.1"/>
    </source>
</evidence>
<evidence type="ECO:0000259" key="1">
    <source>
        <dbReference type="Pfam" id="PF13358"/>
    </source>
</evidence>
<dbReference type="PANTHER" id="PTHR30347">
    <property type="entry name" value="POTASSIUM CHANNEL RELATED"/>
    <property type="match status" value="1"/>
</dbReference>
<feature type="domain" description="Tc1-like transposase DDE" evidence="1">
    <location>
        <begin position="173"/>
        <end position="316"/>
    </location>
</feature>
<geneLocation type="plasmid" evidence="3">
    <name>pRIdsm_01</name>
</geneLocation>
<reference evidence="2 4" key="1">
    <citation type="submission" date="2015-04" db="EMBL/GenBank/DDBJ databases">
        <title>The draft genome sequence of Roseovarius indicus B108T.</title>
        <authorList>
            <person name="Li G."/>
            <person name="Lai Q."/>
            <person name="Shao Z."/>
            <person name="Yan P."/>
        </authorList>
    </citation>
    <scope>NUCLEOTIDE SEQUENCE [LARGE SCALE GENOMIC DNA]</scope>
    <source>
        <strain evidence="2 4">B108</strain>
    </source>
</reference>
<dbReference type="Proteomes" id="UP000051401">
    <property type="component" value="Unassembled WGS sequence"/>
</dbReference>
<dbReference type="GO" id="GO:0003676">
    <property type="term" value="F:nucleic acid binding"/>
    <property type="evidence" value="ECO:0007669"/>
    <property type="project" value="InterPro"/>
</dbReference>
<dbReference type="NCBIfam" id="NF033545">
    <property type="entry name" value="transpos_IS630"/>
    <property type="match status" value="1"/>
</dbReference>
<dbReference type="InterPro" id="IPR009057">
    <property type="entry name" value="Homeodomain-like_sf"/>
</dbReference>
<dbReference type="Pfam" id="PF13565">
    <property type="entry name" value="HTH_32"/>
    <property type="match status" value="1"/>
</dbReference>
<accession>A0A0T5P7B3</accession>
<dbReference type="Gene3D" id="3.30.420.10">
    <property type="entry name" value="Ribonuclease H-like superfamily/Ribonuclease H"/>
    <property type="match status" value="1"/>
</dbReference>
<dbReference type="InterPro" id="IPR052702">
    <property type="entry name" value="MscS-like_channel"/>
</dbReference>
<gene>
    <name evidence="3" type="ORF">RIdsm_05440</name>
    <name evidence="2" type="ORF">XM52_15300</name>
</gene>
<keyword evidence="2" id="KW-0540">Nuclease</keyword>
<keyword evidence="3" id="KW-0614">Plasmid</keyword>
<dbReference type="Pfam" id="PF13358">
    <property type="entry name" value="DDE_3"/>
    <property type="match status" value="1"/>
</dbReference>
<keyword evidence="4" id="KW-1185">Reference proteome</keyword>
<dbReference type="InterPro" id="IPR038717">
    <property type="entry name" value="Tc1-like_DDE_dom"/>
</dbReference>
<keyword evidence="2" id="KW-0378">Hydrolase</keyword>
<evidence type="ECO:0000313" key="3">
    <source>
        <dbReference type="EMBL" id="QEW29595.1"/>
    </source>
</evidence>
<dbReference type="SUPFAM" id="SSF46689">
    <property type="entry name" value="Homeodomain-like"/>
    <property type="match status" value="1"/>
</dbReference>
<dbReference type="InterPro" id="IPR036388">
    <property type="entry name" value="WH-like_DNA-bd_sf"/>
</dbReference>
<name>A0A0T5P7B3_9RHOB</name>
<dbReference type="PATRIC" id="fig|540747.5.peg.757"/>
<sequence length="365" mass="41528">MRGRASVAIALSDEERGFLEAQLRRHKAARSLSDRCRIVLRCADGLTSKEIAAELGHSEHTVGKWRRRFAEHRIEGLSDEYRAGRPRTISDEQIADVIKRTLETTPKDATHWSIRSMAEEIGLSHTTIRRIWNAFGLQPHRAETFKLSTDPLFVDKVQDVVGLYMSPPNRAIVLCVDEKSQIQALDREQPVLPMAPGVAERRTHTYTRNGTTSLFAALDIATGAVIGKCYKRHRATEFLDFLKELDRRMPAGRDVHVVMDNYATHKTPRVKAWLARRPHWHVHFTPTSASWLNQVERWFAELTRKQIQRGVHRSVADLEADIAAFIDAHNENPKPYKWVKSADEILASVKRFCQKTLAGTSDSGD</sequence>
<dbReference type="AlphaFoldDB" id="A0A0T5P7B3"/>
<dbReference type="OrthoDB" id="2375382at2"/>
<keyword evidence="2" id="KW-0255">Endonuclease</keyword>
<dbReference type="RefSeq" id="WP_057817033.1">
    <property type="nucleotide sequence ID" value="NZ_CP031599.1"/>
</dbReference>
<protein>
    <submittedName>
        <fullName evidence="2">Endonuclease DDE</fullName>
    </submittedName>
    <submittedName>
        <fullName evidence="3">Transposase</fullName>
    </submittedName>
</protein>
<dbReference type="EMBL" id="CP031599">
    <property type="protein sequence ID" value="QEW29595.1"/>
    <property type="molecule type" value="Genomic_DNA"/>
</dbReference>
<evidence type="ECO:0000313" key="5">
    <source>
        <dbReference type="Proteomes" id="UP000325785"/>
    </source>
</evidence>
<dbReference type="PANTHER" id="PTHR30347:SF1">
    <property type="entry name" value="MECHANOSENSITIVE CHANNEL MSCK"/>
    <property type="match status" value="1"/>
</dbReference>
<dbReference type="STRING" id="540747.SAMN04488031_110142"/>
<dbReference type="KEGG" id="rid:RIdsm_05440"/>
<dbReference type="Gene3D" id="1.10.10.10">
    <property type="entry name" value="Winged helix-like DNA-binding domain superfamily/Winged helix DNA-binding domain"/>
    <property type="match status" value="1"/>
</dbReference>
<dbReference type="EMBL" id="LAXI01000010">
    <property type="protein sequence ID" value="KRS16940.1"/>
    <property type="molecule type" value="Genomic_DNA"/>
</dbReference>
<dbReference type="Proteomes" id="UP000325785">
    <property type="component" value="Plasmid pRIdsm_01"/>
</dbReference>
<dbReference type="InterPro" id="IPR012337">
    <property type="entry name" value="RNaseH-like_sf"/>
</dbReference>
<dbReference type="SUPFAM" id="SSF53098">
    <property type="entry name" value="Ribonuclease H-like"/>
    <property type="match status" value="1"/>
</dbReference>
<organism evidence="2 4">
    <name type="scientific">Roseovarius indicus</name>
    <dbReference type="NCBI Taxonomy" id="540747"/>
    <lineage>
        <taxon>Bacteria</taxon>
        <taxon>Pseudomonadati</taxon>
        <taxon>Pseudomonadota</taxon>
        <taxon>Alphaproteobacteria</taxon>
        <taxon>Rhodobacterales</taxon>
        <taxon>Roseobacteraceae</taxon>
        <taxon>Roseovarius</taxon>
    </lineage>
</organism>